<dbReference type="PANTHER" id="PTHR46233:SF1">
    <property type="entry name" value="CONSERVED PROTEIN"/>
    <property type="match status" value="1"/>
</dbReference>
<dbReference type="GO" id="GO:0016787">
    <property type="term" value="F:hydrolase activity"/>
    <property type="evidence" value="ECO:0007669"/>
    <property type="project" value="UniProtKB-KW"/>
</dbReference>
<dbReference type="SMART" id="SM00849">
    <property type="entry name" value="Lactamase_B"/>
    <property type="match status" value="1"/>
</dbReference>
<dbReference type="InterPro" id="IPR036866">
    <property type="entry name" value="RibonucZ/Hydroxyglut_hydro"/>
</dbReference>
<evidence type="ECO:0000259" key="1">
    <source>
        <dbReference type="SMART" id="SM00849"/>
    </source>
</evidence>
<keyword evidence="3" id="KW-1185">Reference proteome</keyword>
<evidence type="ECO:0000313" key="2">
    <source>
        <dbReference type="EMBL" id="KIQ64450.1"/>
    </source>
</evidence>
<dbReference type="STRING" id="2064.TR51_09070"/>
<comment type="caution">
    <text evidence="2">The sequence shown here is derived from an EMBL/GenBank/DDBJ whole genome shotgun (WGS) entry which is preliminary data.</text>
</comment>
<accession>A0A0D0N8B3</accession>
<dbReference type="EMBL" id="JXZB01000002">
    <property type="protein sequence ID" value="KIQ64450.1"/>
    <property type="molecule type" value="Genomic_DNA"/>
</dbReference>
<dbReference type="PATRIC" id="fig|2064.6.peg.1926"/>
<name>A0A0D0N8B3_KITGR</name>
<feature type="domain" description="Metallo-beta-lactamase" evidence="1">
    <location>
        <begin position="32"/>
        <end position="196"/>
    </location>
</feature>
<evidence type="ECO:0000313" key="3">
    <source>
        <dbReference type="Proteomes" id="UP000032066"/>
    </source>
</evidence>
<reference evidence="2 3" key="1">
    <citation type="submission" date="2015-02" db="EMBL/GenBank/DDBJ databases">
        <title>Draft genome sequence of Kitasatospora griseola MF730-N6, a bafilomycin, terpentecin and satosporin producer.</title>
        <authorList>
            <person name="Arens J.C."/>
            <person name="Haltli B."/>
            <person name="Kerr R.G."/>
        </authorList>
    </citation>
    <scope>NUCLEOTIDE SEQUENCE [LARGE SCALE GENOMIC DNA]</scope>
    <source>
        <strain evidence="2 3">MF730-N6</strain>
    </source>
</reference>
<sequence length="217" mass="23394">MTYHGTVKVGGAPDVRELAHLIITKVAVGPYDNNAYLLRCRATDEQLLIDAAADAPVLLETVGSRLAVVVTTHRHHDHWGALAEVVAATGARTAAGRIDAEGIDVPTDVPLEDGSVLRVGQIELTVRHLVGHTPGAIVLVYDDPQGHPHLFTGDCLFPGGVGNTWGDPAAFDSLFRDVNGKIFDVLPDETWVYPGHGNDTTLGAERPHLPEWRERGW</sequence>
<dbReference type="RefSeq" id="WP_043909994.1">
    <property type="nucleotide sequence ID" value="NZ_JBIUSO010000008.1"/>
</dbReference>
<proteinExistence type="predicted"/>
<dbReference type="Pfam" id="PF00753">
    <property type="entry name" value="Lactamase_B"/>
    <property type="match status" value="1"/>
</dbReference>
<dbReference type="PANTHER" id="PTHR46233">
    <property type="entry name" value="HYDROXYACYLGLUTATHIONE HYDROLASE GLOC"/>
    <property type="match status" value="1"/>
</dbReference>
<dbReference type="SUPFAM" id="SSF56281">
    <property type="entry name" value="Metallo-hydrolase/oxidoreductase"/>
    <property type="match status" value="1"/>
</dbReference>
<dbReference type="Proteomes" id="UP000032066">
    <property type="component" value="Unassembled WGS sequence"/>
</dbReference>
<dbReference type="OrthoDB" id="2971563at2"/>
<protein>
    <submittedName>
        <fullName evidence="2">Zn-dependent hydrolase</fullName>
    </submittedName>
</protein>
<dbReference type="InterPro" id="IPR001279">
    <property type="entry name" value="Metallo-B-lactamas"/>
</dbReference>
<dbReference type="InterPro" id="IPR051453">
    <property type="entry name" value="MBL_Glyoxalase_II"/>
</dbReference>
<gene>
    <name evidence="2" type="ORF">TR51_09070</name>
</gene>
<keyword evidence="2" id="KW-0378">Hydrolase</keyword>
<dbReference type="AlphaFoldDB" id="A0A0D0N8B3"/>
<organism evidence="2 3">
    <name type="scientific">Kitasatospora griseola</name>
    <name type="common">Streptomyces griseolosporeus</name>
    <dbReference type="NCBI Taxonomy" id="2064"/>
    <lineage>
        <taxon>Bacteria</taxon>
        <taxon>Bacillati</taxon>
        <taxon>Actinomycetota</taxon>
        <taxon>Actinomycetes</taxon>
        <taxon>Kitasatosporales</taxon>
        <taxon>Streptomycetaceae</taxon>
        <taxon>Kitasatospora</taxon>
    </lineage>
</organism>
<dbReference type="Gene3D" id="3.60.15.10">
    <property type="entry name" value="Ribonuclease Z/Hydroxyacylglutathione hydrolase-like"/>
    <property type="match status" value="1"/>
</dbReference>